<dbReference type="PANTHER" id="PTHR48079">
    <property type="entry name" value="PROTEIN YEEZ"/>
    <property type="match status" value="1"/>
</dbReference>
<dbReference type="Proteomes" id="UP001245285">
    <property type="component" value="Unassembled WGS sequence"/>
</dbReference>
<organism evidence="2 3">
    <name type="scientific">Autumnicola lenta</name>
    <dbReference type="NCBI Taxonomy" id="3075593"/>
    <lineage>
        <taxon>Bacteria</taxon>
        <taxon>Pseudomonadati</taxon>
        <taxon>Bacteroidota</taxon>
        <taxon>Flavobacteriia</taxon>
        <taxon>Flavobacteriales</taxon>
        <taxon>Flavobacteriaceae</taxon>
        <taxon>Autumnicola</taxon>
    </lineage>
</organism>
<name>A0ABU3CFF5_9FLAO</name>
<dbReference type="PANTHER" id="PTHR48079:SF6">
    <property type="entry name" value="NAD(P)-BINDING DOMAIN-CONTAINING PROTEIN-RELATED"/>
    <property type="match status" value="1"/>
</dbReference>
<accession>A0ABU3CFF5</accession>
<sequence>MKLLITGANGLLATNTIKHFLELGHSVKGLLRSKEKFLLPPHKNLELVQGDITDVSAVENAVNGCDAVIHIAALTSPDLPNYDSYYKVNVLGSENLVNSAIKHQLKRFIYVSSANTMGFGTLESPGTEKTPLKPPFTESLYAKSKLEGQEKLLSYADKINVITVNPTFMLGPYDGKPSSGEIILMGYGKKFIFYPPGGKNFVDVRDVALGISAALEKGKNRETYLLAGENLSYQEFFTKIVQRSETKTVMIKVPTQLLLVAGYGGDFIRKMAIKTSVSSANMKILSVKNYYSAKKAEEELGVHFQPIDQAIDNAIAWFQKNGKL</sequence>
<dbReference type="Gene3D" id="3.40.50.720">
    <property type="entry name" value="NAD(P)-binding Rossmann-like Domain"/>
    <property type="match status" value="1"/>
</dbReference>
<reference evidence="2 3" key="1">
    <citation type="submission" date="2023-09" db="EMBL/GenBank/DDBJ databases">
        <authorList>
            <person name="Rey-Velasco X."/>
        </authorList>
    </citation>
    <scope>NUCLEOTIDE SEQUENCE [LARGE SCALE GENOMIC DNA]</scope>
    <source>
        <strain evidence="2 3">F260</strain>
    </source>
</reference>
<dbReference type="InterPro" id="IPR001509">
    <property type="entry name" value="Epimerase_deHydtase"/>
</dbReference>
<evidence type="ECO:0000313" key="3">
    <source>
        <dbReference type="Proteomes" id="UP001245285"/>
    </source>
</evidence>
<dbReference type="InterPro" id="IPR051783">
    <property type="entry name" value="NAD(P)-dependent_oxidoreduct"/>
</dbReference>
<dbReference type="EMBL" id="JAVRHO010000001">
    <property type="protein sequence ID" value="MDT0645080.1"/>
    <property type="molecule type" value="Genomic_DNA"/>
</dbReference>
<gene>
    <name evidence="2" type="ORF">RM545_00115</name>
</gene>
<evidence type="ECO:0000259" key="1">
    <source>
        <dbReference type="Pfam" id="PF01370"/>
    </source>
</evidence>
<dbReference type="InterPro" id="IPR036291">
    <property type="entry name" value="NAD(P)-bd_dom_sf"/>
</dbReference>
<protein>
    <submittedName>
        <fullName evidence="2">NAD-dependent epimerase/dehydratase family protein</fullName>
    </submittedName>
</protein>
<dbReference type="RefSeq" id="WP_311493232.1">
    <property type="nucleotide sequence ID" value="NZ_JAVRHO010000001.1"/>
</dbReference>
<dbReference type="Pfam" id="PF01370">
    <property type="entry name" value="Epimerase"/>
    <property type="match status" value="1"/>
</dbReference>
<feature type="domain" description="NAD-dependent epimerase/dehydratase" evidence="1">
    <location>
        <begin position="4"/>
        <end position="225"/>
    </location>
</feature>
<dbReference type="SUPFAM" id="SSF51735">
    <property type="entry name" value="NAD(P)-binding Rossmann-fold domains"/>
    <property type="match status" value="1"/>
</dbReference>
<evidence type="ECO:0000313" key="2">
    <source>
        <dbReference type="EMBL" id="MDT0645080.1"/>
    </source>
</evidence>
<keyword evidence="3" id="KW-1185">Reference proteome</keyword>
<comment type="caution">
    <text evidence="2">The sequence shown here is derived from an EMBL/GenBank/DDBJ whole genome shotgun (WGS) entry which is preliminary data.</text>
</comment>
<proteinExistence type="predicted"/>